<dbReference type="KEGG" id="bhc:JFL75_10960"/>
<dbReference type="GO" id="GO:0016853">
    <property type="term" value="F:isomerase activity"/>
    <property type="evidence" value="ECO:0007669"/>
    <property type="project" value="UniProtKB-KW"/>
</dbReference>
<keyword evidence="2" id="KW-1185">Reference proteome</keyword>
<proteinExistence type="predicted"/>
<dbReference type="Gene3D" id="3.20.20.150">
    <property type="entry name" value="Divalent-metal-dependent TIM barrel enzymes"/>
    <property type="match status" value="1"/>
</dbReference>
<name>A0A7T8BB29_9SPIR</name>
<dbReference type="SUPFAM" id="SSF51658">
    <property type="entry name" value="Xylose isomerase-like"/>
    <property type="match status" value="1"/>
</dbReference>
<sequence>MHGLRNSPDCEVTVVLSVPSWVIPGTYGENLRFLADKAAVGNVELLFFICDAGVRDLLEEEFSIISGFKRRFSFTAHLPDEILPEHEDLIIRLRPLVRHFIVHPPKDPRRNRKTAELLVKWEERYRAAEDPGPGLFLIENTTLPRFESLMAELPETAGICMDTGHLLLESADPSAFFDAHRHRIGEIHLHGTDHAAARLDGKLPDHRALRRDTPWLEGFLPKIRDFSGITNIEVFSWKEAEESIALLEGNF</sequence>
<dbReference type="NCBIfam" id="NF041277">
    <property type="entry name" value="coba_remo_CbiR"/>
    <property type="match status" value="1"/>
</dbReference>
<dbReference type="EMBL" id="CP067089">
    <property type="protein sequence ID" value="QQO11374.1"/>
    <property type="molecule type" value="Genomic_DNA"/>
</dbReference>
<evidence type="ECO:0000313" key="2">
    <source>
        <dbReference type="Proteomes" id="UP000595917"/>
    </source>
</evidence>
<dbReference type="Proteomes" id="UP000595917">
    <property type="component" value="Chromosome"/>
</dbReference>
<keyword evidence="1" id="KW-0413">Isomerase</keyword>
<reference evidence="1" key="1">
    <citation type="submission" date="2021-01" db="EMBL/GenBank/DDBJ databases">
        <title>Description of Breznakiella homolactica.</title>
        <authorList>
            <person name="Song Y."/>
            <person name="Brune A."/>
        </authorList>
    </citation>
    <scope>NUCLEOTIDE SEQUENCE</scope>
    <source>
        <strain evidence="1">RmG30</strain>
    </source>
</reference>
<gene>
    <name evidence="1" type="ORF">JFL75_10960</name>
</gene>
<dbReference type="InterPro" id="IPR036237">
    <property type="entry name" value="Xyl_isomerase-like_sf"/>
</dbReference>
<protein>
    <submittedName>
        <fullName evidence="1">Sugar phosphate isomerase/epimerase</fullName>
    </submittedName>
</protein>
<evidence type="ECO:0000313" key="1">
    <source>
        <dbReference type="EMBL" id="QQO11374.1"/>
    </source>
</evidence>
<dbReference type="AlphaFoldDB" id="A0A7T8BB29"/>
<accession>A0A7T8BB29</accession>
<organism evidence="1 2">
    <name type="scientific">Breznakiella homolactica</name>
    <dbReference type="NCBI Taxonomy" id="2798577"/>
    <lineage>
        <taxon>Bacteria</taxon>
        <taxon>Pseudomonadati</taxon>
        <taxon>Spirochaetota</taxon>
        <taxon>Spirochaetia</taxon>
        <taxon>Spirochaetales</taxon>
        <taxon>Breznakiellaceae</taxon>
        <taxon>Breznakiella</taxon>
    </lineage>
</organism>